<dbReference type="EMBL" id="GBRH01248725">
    <property type="protein sequence ID" value="JAD49170.1"/>
    <property type="molecule type" value="Transcribed_RNA"/>
</dbReference>
<sequence>MGLNSMPYIVCLAHVE</sequence>
<dbReference type="AlphaFoldDB" id="A0A0A9AJS4"/>
<accession>A0A0A9AJS4</accession>
<reference evidence="1" key="1">
    <citation type="submission" date="2014-09" db="EMBL/GenBank/DDBJ databases">
        <authorList>
            <person name="Magalhaes I.L.F."/>
            <person name="Oliveira U."/>
            <person name="Santos F.R."/>
            <person name="Vidigal T.H.D.A."/>
            <person name="Brescovit A.D."/>
            <person name="Santos A.J."/>
        </authorList>
    </citation>
    <scope>NUCLEOTIDE SEQUENCE</scope>
    <source>
        <tissue evidence="1">Shoot tissue taken approximately 20 cm above the soil surface</tissue>
    </source>
</reference>
<reference evidence="1" key="2">
    <citation type="journal article" date="2015" name="Data Brief">
        <title>Shoot transcriptome of the giant reed, Arundo donax.</title>
        <authorList>
            <person name="Barrero R.A."/>
            <person name="Guerrero F.D."/>
            <person name="Moolhuijzen P."/>
            <person name="Goolsby J.A."/>
            <person name="Tidwell J."/>
            <person name="Bellgard S.E."/>
            <person name="Bellgard M.I."/>
        </authorList>
    </citation>
    <scope>NUCLEOTIDE SEQUENCE</scope>
    <source>
        <tissue evidence="1">Shoot tissue taken approximately 20 cm above the soil surface</tissue>
    </source>
</reference>
<organism evidence="1">
    <name type="scientific">Arundo donax</name>
    <name type="common">Giant reed</name>
    <name type="synonym">Donax arundinaceus</name>
    <dbReference type="NCBI Taxonomy" id="35708"/>
    <lineage>
        <taxon>Eukaryota</taxon>
        <taxon>Viridiplantae</taxon>
        <taxon>Streptophyta</taxon>
        <taxon>Embryophyta</taxon>
        <taxon>Tracheophyta</taxon>
        <taxon>Spermatophyta</taxon>
        <taxon>Magnoliopsida</taxon>
        <taxon>Liliopsida</taxon>
        <taxon>Poales</taxon>
        <taxon>Poaceae</taxon>
        <taxon>PACMAD clade</taxon>
        <taxon>Arundinoideae</taxon>
        <taxon>Arundineae</taxon>
        <taxon>Arundo</taxon>
    </lineage>
</organism>
<name>A0A0A9AJS4_ARUDO</name>
<proteinExistence type="predicted"/>
<protein>
    <submittedName>
        <fullName evidence="1">Uncharacterized protein</fullName>
    </submittedName>
</protein>
<evidence type="ECO:0000313" key="1">
    <source>
        <dbReference type="EMBL" id="JAD49170.1"/>
    </source>
</evidence>